<protein>
    <recommendedName>
        <fullName evidence="3">FAS1 domain-containing protein</fullName>
    </recommendedName>
</protein>
<proteinExistence type="predicted"/>
<dbReference type="Proteomes" id="UP000194127">
    <property type="component" value="Unassembled WGS sequence"/>
</dbReference>
<dbReference type="Pfam" id="PF02469">
    <property type="entry name" value="Fasciclin"/>
    <property type="match status" value="1"/>
</dbReference>
<gene>
    <name evidence="4" type="ORF">POSPLADRAFT_1042452</name>
</gene>
<dbReference type="GeneID" id="36323060"/>
<dbReference type="PANTHER" id="PTHR28156">
    <property type="entry name" value="FAS1 DOMAIN-CONTAINING PROTEIN YDR262W"/>
    <property type="match status" value="1"/>
</dbReference>
<feature type="domain" description="FAS1" evidence="3">
    <location>
        <begin position="47"/>
        <end position="202"/>
    </location>
</feature>
<dbReference type="InterPro" id="IPR040200">
    <property type="entry name" value="Mug57-like"/>
</dbReference>
<keyword evidence="5" id="KW-1185">Reference proteome</keyword>
<dbReference type="PROSITE" id="PS50213">
    <property type="entry name" value="FAS1"/>
    <property type="match status" value="1"/>
</dbReference>
<dbReference type="PANTHER" id="PTHR28156:SF1">
    <property type="entry name" value="FAS1 DOMAIN-CONTAINING PROTEIN YDR262W"/>
    <property type="match status" value="1"/>
</dbReference>
<dbReference type="InterPro" id="IPR000782">
    <property type="entry name" value="FAS1_domain"/>
</dbReference>
<dbReference type="STRING" id="670580.A0A1X6NFB7"/>
<dbReference type="EMBL" id="KZ110591">
    <property type="protein sequence ID" value="OSX67192.1"/>
    <property type="molecule type" value="Genomic_DNA"/>
</dbReference>
<dbReference type="RefSeq" id="XP_024343986.1">
    <property type="nucleotide sequence ID" value="XM_024478110.1"/>
</dbReference>
<feature type="chain" id="PRO_5012891588" description="FAS1 domain-containing protein" evidence="2">
    <location>
        <begin position="20"/>
        <end position="205"/>
    </location>
</feature>
<evidence type="ECO:0000256" key="1">
    <source>
        <dbReference type="ARBA" id="ARBA00022729"/>
    </source>
</evidence>
<accession>A0A1X6NFB7</accession>
<reference evidence="4 5" key="1">
    <citation type="submission" date="2017-04" db="EMBL/GenBank/DDBJ databases">
        <title>Genome Sequence of the Model Brown-Rot Fungus Postia placenta SB12.</title>
        <authorList>
            <consortium name="DOE Joint Genome Institute"/>
            <person name="Gaskell J."/>
            <person name="Kersten P."/>
            <person name="Larrondo L.F."/>
            <person name="Canessa P."/>
            <person name="Martinez D."/>
            <person name="Hibbett D."/>
            <person name="Schmoll M."/>
            <person name="Kubicek C.P."/>
            <person name="Martinez A.T."/>
            <person name="Yadav J."/>
            <person name="Master E."/>
            <person name="Magnuson J.K."/>
            <person name="James T."/>
            <person name="Yaver D."/>
            <person name="Berka R."/>
            <person name="Labutti K."/>
            <person name="Lipzen A."/>
            <person name="Aerts A."/>
            <person name="Barry K."/>
            <person name="Henrissat B."/>
            <person name="Blanchette R."/>
            <person name="Grigoriev I."/>
            <person name="Cullen D."/>
        </authorList>
    </citation>
    <scope>NUCLEOTIDE SEQUENCE [LARGE SCALE GENOMIC DNA]</scope>
    <source>
        <strain evidence="4 5">MAD-698-R-SB12</strain>
    </source>
</reference>
<dbReference type="AlphaFoldDB" id="A0A1X6NFB7"/>
<dbReference type="SUPFAM" id="SSF82153">
    <property type="entry name" value="FAS1 domain"/>
    <property type="match status" value="1"/>
</dbReference>
<evidence type="ECO:0000256" key="2">
    <source>
        <dbReference type="SAM" id="SignalP"/>
    </source>
</evidence>
<organism evidence="4 5">
    <name type="scientific">Postia placenta MAD-698-R-SB12</name>
    <dbReference type="NCBI Taxonomy" id="670580"/>
    <lineage>
        <taxon>Eukaryota</taxon>
        <taxon>Fungi</taxon>
        <taxon>Dikarya</taxon>
        <taxon>Basidiomycota</taxon>
        <taxon>Agaricomycotina</taxon>
        <taxon>Agaricomycetes</taxon>
        <taxon>Polyporales</taxon>
        <taxon>Adustoporiaceae</taxon>
        <taxon>Rhodonia</taxon>
    </lineage>
</organism>
<keyword evidence="1 2" id="KW-0732">Signal</keyword>
<evidence type="ECO:0000259" key="3">
    <source>
        <dbReference type="PROSITE" id="PS50213"/>
    </source>
</evidence>
<name>A0A1X6NFB7_9APHY</name>
<feature type="signal peptide" evidence="2">
    <location>
        <begin position="1"/>
        <end position="19"/>
    </location>
</feature>
<dbReference type="OrthoDB" id="5551751at2759"/>
<evidence type="ECO:0000313" key="5">
    <source>
        <dbReference type="Proteomes" id="UP000194127"/>
    </source>
</evidence>
<dbReference type="Gene3D" id="2.30.180.10">
    <property type="entry name" value="FAS1 domain"/>
    <property type="match status" value="1"/>
</dbReference>
<sequence length="205" mass="22957">MNMRSFLFSLLACPLFSFASIRDQTVFQGHPTDDMGDKAYTPFTHAQPTLADLLTIDSSASIFYSYSRETELSALFSDENARITMLVPTNKAVMALARKPSRHEGPAPIKEGVILPEKEYDALSKENVNRWVSAHIIPHSPISLLTPGTHETMLDGKNVTFQAVDPDENEPEWTRVRMDDDVRLISMKEAQNGVLYIIDGTVKLE</sequence>
<dbReference type="InterPro" id="IPR036378">
    <property type="entry name" value="FAS1_dom_sf"/>
</dbReference>
<evidence type="ECO:0000313" key="4">
    <source>
        <dbReference type="EMBL" id="OSX67192.1"/>
    </source>
</evidence>